<evidence type="ECO:0000313" key="6">
    <source>
        <dbReference type="EMBL" id="MCV7169916.1"/>
    </source>
</evidence>
<dbReference type="PANTHER" id="PTHR47506">
    <property type="entry name" value="TRANSCRIPTIONAL REGULATORY PROTEIN"/>
    <property type="match status" value="1"/>
</dbReference>
<feature type="DNA-binding region" description="H-T-H motif" evidence="4">
    <location>
        <begin position="33"/>
        <end position="52"/>
    </location>
</feature>
<dbReference type="PROSITE" id="PS50977">
    <property type="entry name" value="HTH_TETR_2"/>
    <property type="match status" value="1"/>
</dbReference>
<protein>
    <submittedName>
        <fullName evidence="6">TetR family transcriptional regulator</fullName>
    </submittedName>
</protein>
<evidence type="ECO:0000259" key="5">
    <source>
        <dbReference type="PROSITE" id="PS50977"/>
    </source>
</evidence>
<dbReference type="InterPro" id="IPR009057">
    <property type="entry name" value="Homeodomain-like_sf"/>
</dbReference>
<dbReference type="SUPFAM" id="SSF46689">
    <property type="entry name" value="Homeodomain-like"/>
    <property type="match status" value="1"/>
</dbReference>
<organism evidence="6 7">
    <name type="scientific">[Mycobacterium] manitobense</name>
    <dbReference type="NCBI Taxonomy" id="190147"/>
    <lineage>
        <taxon>Bacteria</taxon>
        <taxon>Bacillati</taxon>
        <taxon>Actinomycetota</taxon>
        <taxon>Actinomycetes</taxon>
        <taxon>Mycobacteriales</taxon>
        <taxon>Mycobacteriaceae</taxon>
        <taxon>Mycolicibacterium</taxon>
    </lineage>
</organism>
<dbReference type="GO" id="GO:0003677">
    <property type="term" value="F:DNA binding"/>
    <property type="evidence" value="ECO:0007669"/>
    <property type="project" value="UniProtKB-UniRule"/>
</dbReference>
<dbReference type="PANTHER" id="PTHR47506:SF3">
    <property type="entry name" value="HTH-TYPE TRANSCRIPTIONAL REGULATOR LMRA"/>
    <property type="match status" value="1"/>
</dbReference>
<evidence type="ECO:0000256" key="2">
    <source>
        <dbReference type="ARBA" id="ARBA00023125"/>
    </source>
</evidence>
<evidence type="ECO:0000256" key="4">
    <source>
        <dbReference type="PROSITE-ProRule" id="PRU00335"/>
    </source>
</evidence>
<reference evidence="6" key="2">
    <citation type="journal article" date="2022" name="BMC Genomics">
        <title>Comparative genome analysis of mycobacteria focusing on tRNA and non-coding RNA.</title>
        <authorList>
            <person name="Behra P.R.K."/>
            <person name="Pettersson B.M.F."/>
            <person name="Ramesh M."/>
            <person name="Das S."/>
            <person name="Dasgupta S."/>
            <person name="Kirsebom L.A."/>
        </authorList>
    </citation>
    <scope>NUCLEOTIDE SEQUENCE</scope>
    <source>
        <strain evidence="6">DSM 44615</strain>
    </source>
</reference>
<dbReference type="PRINTS" id="PR00455">
    <property type="entry name" value="HTHTETR"/>
</dbReference>
<name>A0A9X2YMC6_9MYCO</name>
<evidence type="ECO:0000313" key="7">
    <source>
        <dbReference type="Proteomes" id="UP001140293"/>
    </source>
</evidence>
<keyword evidence="7" id="KW-1185">Reference proteome</keyword>
<dbReference type="InterPro" id="IPR001647">
    <property type="entry name" value="HTH_TetR"/>
</dbReference>
<proteinExistence type="predicted"/>
<keyword evidence="3" id="KW-0804">Transcription</keyword>
<sequence length="225" mass="24705">MSDQVDRKADATRLLILQAAARQFSRRAYSMVSLDDILADAAVTKGAMYFHFRSKYALAVAIVDHRAEQSRAVVAEVLARRLPATETLIDVMFVIAVEDIGDHLARAGLNLLESIGRTDGLAIRVHGSWVTGFAGIAQRAIDEGDLLEGRDADDIAVLLVAMYVGIRQTTDLDEPHAFLTRLVDAWDVVLPGIARPERLSYLTQFARRRGAQALKRATPLPADDL</sequence>
<keyword evidence="2 4" id="KW-0238">DNA-binding</keyword>
<dbReference type="EMBL" id="JACKSJ010000062">
    <property type="protein sequence ID" value="MCV7169916.1"/>
    <property type="molecule type" value="Genomic_DNA"/>
</dbReference>
<dbReference type="Gene3D" id="1.10.357.10">
    <property type="entry name" value="Tetracycline Repressor, domain 2"/>
    <property type="match status" value="1"/>
</dbReference>
<comment type="caution">
    <text evidence="6">The sequence shown here is derived from an EMBL/GenBank/DDBJ whole genome shotgun (WGS) entry which is preliminary data.</text>
</comment>
<evidence type="ECO:0000256" key="3">
    <source>
        <dbReference type="ARBA" id="ARBA00023163"/>
    </source>
</evidence>
<dbReference type="Proteomes" id="UP001140293">
    <property type="component" value="Unassembled WGS sequence"/>
</dbReference>
<gene>
    <name evidence="6" type="ORF">H7I41_08260</name>
</gene>
<accession>A0A9X2YMC6</accession>
<dbReference type="AlphaFoldDB" id="A0A9X2YMC6"/>
<feature type="domain" description="HTH tetR-type" evidence="5">
    <location>
        <begin position="10"/>
        <end position="70"/>
    </location>
</feature>
<dbReference type="RefSeq" id="WP_264012099.1">
    <property type="nucleotide sequence ID" value="NZ_JACKSJ010000062.1"/>
</dbReference>
<dbReference type="InterPro" id="IPR036271">
    <property type="entry name" value="Tet_transcr_reg_TetR-rel_C_sf"/>
</dbReference>
<keyword evidence="1" id="KW-0805">Transcription regulation</keyword>
<dbReference type="SUPFAM" id="SSF48498">
    <property type="entry name" value="Tetracyclin repressor-like, C-terminal domain"/>
    <property type="match status" value="1"/>
</dbReference>
<dbReference type="Pfam" id="PF00440">
    <property type="entry name" value="TetR_N"/>
    <property type="match status" value="1"/>
</dbReference>
<reference evidence="6" key="1">
    <citation type="submission" date="2020-07" db="EMBL/GenBank/DDBJ databases">
        <authorList>
            <person name="Pettersson B.M.F."/>
            <person name="Behra P.R.K."/>
            <person name="Ramesh M."/>
            <person name="Das S."/>
            <person name="Dasgupta S."/>
            <person name="Kirsebom L.A."/>
        </authorList>
    </citation>
    <scope>NUCLEOTIDE SEQUENCE</scope>
    <source>
        <strain evidence="6">DSM 44615</strain>
    </source>
</reference>
<evidence type="ECO:0000256" key="1">
    <source>
        <dbReference type="ARBA" id="ARBA00023015"/>
    </source>
</evidence>